<feature type="region of interest" description="Disordered" evidence="1">
    <location>
        <begin position="162"/>
        <end position="197"/>
    </location>
</feature>
<evidence type="ECO:0000313" key="4">
    <source>
        <dbReference type="Proteomes" id="UP001642483"/>
    </source>
</evidence>
<feature type="signal peptide" evidence="2">
    <location>
        <begin position="1"/>
        <end position="27"/>
    </location>
</feature>
<organism evidence="3 4">
    <name type="scientific">Clavelina lepadiformis</name>
    <name type="common">Light-bulb sea squirt</name>
    <name type="synonym">Ascidia lepadiformis</name>
    <dbReference type="NCBI Taxonomy" id="159417"/>
    <lineage>
        <taxon>Eukaryota</taxon>
        <taxon>Metazoa</taxon>
        <taxon>Chordata</taxon>
        <taxon>Tunicata</taxon>
        <taxon>Ascidiacea</taxon>
        <taxon>Aplousobranchia</taxon>
        <taxon>Clavelinidae</taxon>
        <taxon>Clavelina</taxon>
    </lineage>
</organism>
<proteinExistence type="predicted"/>
<feature type="chain" id="PRO_5047520965" evidence="2">
    <location>
        <begin position="28"/>
        <end position="197"/>
    </location>
</feature>
<evidence type="ECO:0000256" key="1">
    <source>
        <dbReference type="SAM" id="MobiDB-lite"/>
    </source>
</evidence>
<feature type="compositionally biased region" description="Basic and acidic residues" evidence="1">
    <location>
        <begin position="170"/>
        <end position="179"/>
    </location>
</feature>
<sequence>MTKIFYVIKWILGSLLFLLILDLVVEPAVVAPNQKGYQDGTKLSEQRFLPETSTALYVEEENHAPKLNQISRKRVKRGASSYPLGSARFNFKFFGKDVSVDKCSCPSSTSPQGQDGLSHFLTDQTNNEPEPCGEKWINQTSAWQPDKEPAEEQHLVDAVTSAPNTFVSADQKKKANETKVKRKKKVADKKKVVSKRN</sequence>
<evidence type="ECO:0000256" key="2">
    <source>
        <dbReference type="SAM" id="SignalP"/>
    </source>
</evidence>
<dbReference type="Proteomes" id="UP001642483">
    <property type="component" value="Unassembled WGS sequence"/>
</dbReference>
<gene>
    <name evidence="3" type="ORF">CVLEPA_LOCUS12872</name>
</gene>
<reference evidence="3 4" key="1">
    <citation type="submission" date="2024-02" db="EMBL/GenBank/DDBJ databases">
        <authorList>
            <person name="Daric V."/>
            <person name="Darras S."/>
        </authorList>
    </citation>
    <scope>NUCLEOTIDE SEQUENCE [LARGE SCALE GENOMIC DNA]</scope>
</reference>
<name>A0ABP0FU56_CLALP</name>
<keyword evidence="2" id="KW-0732">Signal</keyword>
<evidence type="ECO:0000313" key="3">
    <source>
        <dbReference type="EMBL" id="CAK8682188.1"/>
    </source>
</evidence>
<keyword evidence="4" id="KW-1185">Reference proteome</keyword>
<feature type="compositionally biased region" description="Basic residues" evidence="1">
    <location>
        <begin position="180"/>
        <end position="197"/>
    </location>
</feature>
<accession>A0ABP0FU56</accession>
<dbReference type="EMBL" id="CAWYQH010000090">
    <property type="protein sequence ID" value="CAK8682188.1"/>
    <property type="molecule type" value="Genomic_DNA"/>
</dbReference>
<comment type="caution">
    <text evidence="3">The sequence shown here is derived from an EMBL/GenBank/DDBJ whole genome shotgun (WGS) entry which is preliminary data.</text>
</comment>
<protein>
    <submittedName>
        <fullName evidence="3">Uncharacterized protein</fullName>
    </submittedName>
</protein>